<proteinExistence type="predicted"/>
<reference evidence="2 3" key="1">
    <citation type="submission" date="2016-12" db="EMBL/GenBank/DDBJ databases">
        <title>Complete genome sequence of Clostridium kluyveri JZZ isolated from the pit mud of a Chinese flavor liquor-making factory.</title>
        <authorList>
            <person name="Wang Y."/>
        </authorList>
    </citation>
    <scope>NUCLEOTIDE SEQUENCE [LARGE SCALE GENOMIC DNA]</scope>
    <source>
        <strain evidence="2 3">JZZ</strain>
    </source>
</reference>
<dbReference type="RefSeq" id="WP_073539398.1">
    <property type="nucleotide sequence ID" value="NZ_CP018335.1"/>
</dbReference>
<evidence type="ECO:0000256" key="1">
    <source>
        <dbReference type="SAM" id="Phobius"/>
    </source>
</evidence>
<evidence type="ECO:0000313" key="2">
    <source>
        <dbReference type="EMBL" id="APM39783.1"/>
    </source>
</evidence>
<dbReference type="EMBL" id="CP018335">
    <property type="protein sequence ID" value="APM39783.1"/>
    <property type="molecule type" value="Genomic_DNA"/>
</dbReference>
<evidence type="ECO:0000313" key="3">
    <source>
        <dbReference type="Proteomes" id="UP000184604"/>
    </source>
</evidence>
<accession>A0A1L5F9Z3</accession>
<dbReference type="AlphaFoldDB" id="A0A1L5F9Z3"/>
<feature type="transmembrane region" description="Helical" evidence="1">
    <location>
        <begin position="48"/>
        <end position="67"/>
    </location>
</feature>
<gene>
    <name evidence="2" type="ORF">BS101_14080</name>
</gene>
<keyword evidence="1" id="KW-1133">Transmembrane helix</keyword>
<sequence>METTLGKKRFFSNHDLFTLFLPLVIEQGLEYTVGMAASMMAAQVGEPAVSGVSLVDFIMVLIISIILEG</sequence>
<name>A0A1L5F9Z3_CLOKL</name>
<organism evidence="2 3">
    <name type="scientific">Clostridium kluyveri</name>
    <dbReference type="NCBI Taxonomy" id="1534"/>
    <lineage>
        <taxon>Bacteria</taxon>
        <taxon>Bacillati</taxon>
        <taxon>Bacillota</taxon>
        <taxon>Clostridia</taxon>
        <taxon>Eubacteriales</taxon>
        <taxon>Clostridiaceae</taxon>
        <taxon>Clostridium</taxon>
    </lineage>
</organism>
<evidence type="ECO:0008006" key="4">
    <source>
        <dbReference type="Google" id="ProtNLM"/>
    </source>
</evidence>
<keyword evidence="1" id="KW-0812">Transmembrane</keyword>
<protein>
    <recommendedName>
        <fullName evidence="4">MATE family efflux transporter</fullName>
    </recommendedName>
</protein>
<dbReference type="Proteomes" id="UP000184604">
    <property type="component" value="Chromosome"/>
</dbReference>
<keyword evidence="1" id="KW-0472">Membrane</keyword>